<dbReference type="RefSeq" id="WP_285748610.1">
    <property type="nucleotide sequence ID" value="NZ_CP127162.1"/>
</dbReference>
<gene>
    <name evidence="2" type="ORF">QPK24_10870</name>
</gene>
<dbReference type="Proteomes" id="UP001236415">
    <property type="component" value="Chromosome"/>
</dbReference>
<dbReference type="InterPro" id="IPR000182">
    <property type="entry name" value="GNAT_dom"/>
</dbReference>
<evidence type="ECO:0000313" key="2">
    <source>
        <dbReference type="EMBL" id="WIV21130.1"/>
    </source>
</evidence>
<accession>A0ABY8XCM6</accession>
<keyword evidence="3" id="KW-1185">Reference proteome</keyword>
<evidence type="ECO:0000313" key="3">
    <source>
        <dbReference type="Proteomes" id="UP001236415"/>
    </source>
</evidence>
<dbReference type="PROSITE" id="PS51186">
    <property type="entry name" value="GNAT"/>
    <property type="match status" value="1"/>
</dbReference>
<dbReference type="SUPFAM" id="SSF55729">
    <property type="entry name" value="Acyl-CoA N-acyltransferases (Nat)"/>
    <property type="match status" value="1"/>
</dbReference>
<dbReference type="Pfam" id="PF00583">
    <property type="entry name" value="Acetyltransf_1"/>
    <property type="match status" value="1"/>
</dbReference>
<dbReference type="EMBL" id="CP127162">
    <property type="protein sequence ID" value="WIV21130.1"/>
    <property type="molecule type" value="Genomic_DNA"/>
</dbReference>
<feature type="domain" description="N-acetyltransferase" evidence="1">
    <location>
        <begin position="3"/>
        <end position="154"/>
    </location>
</feature>
<dbReference type="CDD" id="cd04301">
    <property type="entry name" value="NAT_SF"/>
    <property type="match status" value="1"/>
</dbReference>
<proteinExistence type="predicted"/>
<sequence length="154" mass="18004">MNIELVRAQVADAQKIWSMQKEAFDELFKKYQDFDTNPANESLEKVKYRLEQDDTYYYFIRINDEVIGAVRVVDKNDSSIKKISPIFILPKFQNNGYGQFAMKSVEEIHGEHGWELATVLQESRDCYFYKKMGYSRTGAQTIINEKMTIVGYAK</sequence>
<dbReference type="InterPro" id="IPR016181">
    <property type="entry name" value="Acyl_CoA_acyltransferase"/>
</dbReference>
<evidence type="ECO:0000259" key="1">
    <source>
        <dbReference type="PROSITE" id="PS51186"/>
    </source>
</evidence>
<protein>
    <submittedName>
        <fullName evidence="2">GNAT family N-acetyltransferase</fullName>
    </submittedName>
</protein>
<reference evidence="2 3" key="1">
    <citation type="submission" date="2023-06" db="EMBL/GenBank/DDBJ databases">
        <title>Paenibacillus polygonum sp. nov., an endophytic bacterium, isolated from Polygonum lapathifolium L. in Nanji Wetland National Nature Reserve, South of Poyang Lake, Jiangxi Province, China.</title>
        <authorList>
            <person name="Yu Z."/>
        </authorList>
    </citation>
    <scope>NUCLEOTIDE SEQUENCE [LARGE SCALE GENOMIC DNA]</scope>
    <source>
        <strain evidence="2 3">C31</strain>
    </source>
</reference>
<name>A0ABY8XCM6_9BACL</name>
<organism evidence="2 3">
    <name type="scientific">Paenibacillus polygoni</name>
    <dbReference type="NCBI Taxonomy" id="3050112"/>
    <lineage>
        <taxon>Bacteria</taxon>
        <taxon>Bacillati</taxon>
        <taxon>Bacillota</taxon>
        <taxon>Bacilli</taxon>
        <taxon>Bacillales</taxon>
        <taxon>Paenibacillaceae</taxon>
        <taxon>Paenibacillus</taxon>
    </lineage>
</organism>
<dbReference type="Gene3D" id="3.40.630.30">
    <property type="match status" value="1"/>
</dbReference>